<feature type="region of interest" description="Disordered" evidence="1">
    <location>
        <begin position="144"/>
        <end position="196"/>
    </location>
</feature>
<comment type="caution">
    <text evidence="2">The sequence shown here is derived from an EMBL/GenBank/DDBJ whole genome shotgun (WGS) entry which is preliminary data.</text>
</comment>
<protein>
    <recommendedName>
        <fullName evidence="4">Replication protein</fullName>
    </recommendedName>
</protein>
<accession>A0A2S5VNS6</accession>
<evidence type="ECO:0008006" key="4">
    <source>
        <dbReference type="Google" id="ProtNLM"/>
    </source>
</evidence>
<dbReference type="Proteomes" id="UP000239241">
    <property type="component" value="Unassembled WGS sequence"/>
</dbReference>
<proteinExistence type="predicted"/>
<dbReference type="RefSeq" id="WP_104291206.1">
    <property type="nucleotide sequence ID" value="NZ_PSXY01000034.1"/>
</dbReference>
<reference evidence="2 3" key="1">
    <citation type="submission" date="2018-02" db="EMBL/GenBank/DDBJ databases">
        <title>Bacteriophage NCPPB3778 and a type I-E CRISPR drive the evolution of the US Biological Select Agent, Rathayibacter toxicus.</title>
        <authorList>
            <person name="Davis E.W.II."/>
            <person name="Tabima J.F."/>
            <person name="Weisberg A.J."/>
            <person name="Lopes L.D."/>
            <person name="Wiseman M.S."/>
            <person name="Wiseman M.S."/>
            <person name="Pupko T."/>
            <person name="Belcher M.S."/>
            <person name="Sechler A.J."/>
            <person name="Tancos M.A."/>
            <person name="Schroeder B.K."/>
            <person name="Murray T.D."/>
            <person name="Luster D.G."/>
            <person name="Schneider W.L."/>
            <person name="Rogers E."/>
            <person name="Andreote F.D."/>
            <person name="Grunwald N.J."/>
            <person name="Putnam M.L."/>
            <person name="Chang J.H."/>
        </authorList>
    </citation>
    <scope>NUCLEOTIDE SEQUENCE [LARGE SCALE GENOMIC DNA]</scope>
    <source>
        <strain evidence="2 3">AY1B3</strain>
    </source>
</reference>
<dbReference type="AlphaFoldDB" id="A0A2S5VNS6"/>
<sequence length="358" mass="40381">MRSSAFILAVQESEYLSVRSWTSREAWLCAVRVVLDTPEAEVLRRRISIRRSTFLRFCEVEAESAHRRNGRHVATSHETLAARVGMSKITARRARQLMALLDCSVTLRQGRYLTTAERLAATAVHGGQQLRAASVRALTIPRNVPAQSNEHLASSPSGRAARPVLKSQPRRGKPHSEAASRPLRRRKGAKFVPGSDRPRPLALLRFADELVRRMPWLSTDEGEHHRLHVCNIVQREAFDFERYSAADLIDMWTAMNRAQGRESLPSKNVKNPLGYLRQQVKAAREWADVVQPRARAAEASRISAERRARLARQAAERAAEAERRASIDDEQVDAIIAQMRAEMAAEAAARRRSGRRRT</sequence>
<feature type="compositionally biased region" description="Polar residues" evidence="1">
    <location>
        <begin position="145"/>
        <end position="157"/>
    </location>
</feature>
<name>A0A2S5VNS6_9MICO</name>
<evidence type="ECO:0000256" key="1">
    <source>
        <dbReference type="SAM" id="MobiDB-lite"/>
    </source>
</evidence>
<organism evidence="2 3">
    <name type="scientific">Clavibacter michiganensis</name>
    <dbReference type="NCBI Taxonomy" id="28447"/>
    <lineage>
        <taxon>Bacteria</taxon>
        <taxon>Bacillati</taxon>
        <taxon>Actinomycetota</taxon>
        <taxon>Actinomycetes</taxon>
        <taxon>Micrococcales</taxon>
        <taxon>Microbacteriaceae</taxon>
        <taxon>Clavibacter</taxon>
    </lineage>
</organism>
<evidence type="ECO:0000313" key="3">
    <source>
        <dbReference type="Proteomes" id="UP000239241"/>
    </source>
</evidence>
<gene>
    <name evidence="2" type="ORF">C5E16_14275</name>
</gene>
<dbReference type="EMBL" id="PSXY01000034">
    <property type="protein sequence ID" value="PPF64722.1"/>
    <property type="molecule type" value="Genomic_DNA"/>
</dbReference>
<evidence type="ECO:0000313" key="2">
    <source>
        <dbReference type="EMBL" id="PPF64722.1"/>
    </source>
</evidence>